<comment type="caution">
    <text evidence="1">The sequence shown here is derived from an EMBL/GenBank/DDBJ whole genome shotgun (WGS) entry which is preliminary data.</text>
</comment>
<evidence type="ECO:0000313" key="2">
    <source>
        <dbReference type="Proteomes" id="UP000286113"/>
    </source>
</evidence>
<protein>
    <submittedName>
        <fullName evidence="1">Uncharacterized protein</fullName>
    </submittedName>
</protein>
<reference evidence="1 2" key="1">
    <citation type="submission" date="2018-08" db="EMBL/GenBank/DDBJ databases">
        <title>A genome reference for cultivated species of the human gut microbiota.</title>
        <authorList>
            <person name="Zou Y."/>
            <person name="Xue W."/>
            <person name="Luo G."/>
        </authorList>
    </citation>
    <scope>NUCLEOTIDE SEQUENCE [LARGE SCALE GENOMIC DNA]</scope>
    <source>
        <strain evidence="1 2">AF22-1</strain>
    </source>
</reference>
<dbReference type="Proteomes" id="UP000286113">
    <property type="component" value="Unassembled WGS sequence"/>
</dbReference>
<gene>
    <name evidence="1" type="ORF">DWX90_10965</name>
</gene>
<proteinExistence type="predicted"/>
<dbReference type="AlphaFoldDB" id="A0AA92TKN8"/>
<sequence length="272" mass="32037">MAEKDMVLQHNDIAKQRKEQNETHEVSISIIVMQKFTPLMAHIMEDMKKGKQIEGKRMKVAPLDMTRILPKLNDFFKTDELGKGSTIDVNEVTKLQKELLRQVKPTHIPGVKPVERLWNLFQLYSMACYLMLHFRQLSHFTNLAMSEEQTTRLFEMSLQEYQEEPKGISDIDRYFTTLEYDNNGKQLSVSQLLEVRKTLKDEVPENLRLDFMKYIRDTQLLGAQLAHVNFTAQEYLKLVSATVKWHIIEQEIYDLEHPEAFRKPFPTRFSTK</sequence>
<name>A0AA92TKN8_9BACT</name>
<dbReference type="EMBL" id="QRVN01000024">
    <property type="protein sequence ID" value="RGS46134.1"/>
    <property type="molecule type" value="Genomic_DNA"/>
</dbReference>
<accession>A0AA92TKN8</accession>
<evidence type="ECO:0000313" key="1">
    <source>
        <dbReference type="EMBL" id="RGS46134.1"/>
    </source>
</evidence>
<organism evidence="1 2">
    <name type="scientific">Segatella copri</name>
    <dbReference type="NCBI Taxonomy" id="165179"/>
    <lineage>
        <taxon>Bacteria</taxon>
        <taxon>Pseudomonadati</taxon>
        <taxon>Bacteroidota</taxon>
        <taxon>Bacteroidia</taxon>
        <taxon>Bacteroidales</taxon>
        <taxon>Prevotellaceae</taxon>
        <taxon>Segatella</taxon>
    </lineage>
</organism>